<keyword evidence="6" id="KW-1185">Reference proteome</keyword>
<protein>
    <submittedName>
        <fullName evidence="5">Predicted protein</fullName>
    </submittedName>
</protein>
<feature type="region of interest" description="Disordered" evidence="4">
    <location>
        <begin position="1879"/>
        <end position="1904"/>
    </location>
</feature>
<name>D2V9Y6_NAEGR</name>
<feature type="compositionally biased region" description="Basic and acidic residues" evidence="4">
    <location>
        <begin position="1091"/>
        <end position="1107"/>
    </location>
</feature>
<feature type="region of interest" description="Disordered" evidence="4">
    <location>
        <begin position="1274"/>
        <end position="1363"/>
    </location>
</feature>
<feature type="compositionally biased region" description="Polar residues" evidence="4">
    <location>
        <begin position="600"/>
        <end position="618"/>
    </location>
</feature>
<feature type="region of interest" description="Disordered" evidence="4">
    <location>
        <begin position="75"/>
        <end position="95"/>
    </location>
</feature>
<feature type="compositionally biased region" description="Low complexity" evidence="4">
    <location>
        <begin position="2032"/>
        <end position="2053"/>
    </location>
</feature>
<dbReference type="SMART" id="SM00369">
    <property type="entry name" value="LRR_TYP"/>
    <property type="match status" value="2"/>
</dbReference>
<feature type="region of interest" description="Disordered" evidence="4">
    <location>
        <begin position="1935"/>
        <end position="2055"/>
    </location>
</feature>
<feature type="compositionally biased region" description="Low complexity" evidence="4">
    <location>
        <begin position="1285"/>
        <end position="1294"/>
    </location>
</feature>
<evidence type="ECO:0000256" key="4">
    <source>
        <dbReference type="SAM" id="MobiDB-lite"/>
    </source>
</evidence>
<feature type="region of interest" description="Disordered" evidence="4">
    <location>
        <begin position="1087"/>
        <end position="1112"/>
    </location>
</feature>
<feature type="compositionally biased region" description="Basic residues" evidence="4">
    <location>
        <begin position="1334"/>
        <end position="1345"/>
    </location>
</feature>
<dbReference type="STRING" id="5762.D2V9Y6"/>
<sequence>MSSAKAVDAEDILKLFSLYLIEHGEKLLTRAHQFMNVTHLYPYTTPSNNNTKEPLRITNDFLTVCGVDPFLMNDYDNNQTNPTDNNSNNNLTNSRKETLEVEKSIIERWWERRKKIHSEWVEKYLQSNGAYIEENKSPFALDENPLLPMISTIYFHHLMNKIRYDSLFGMVNHKVPNSKILKMKYKILRILNARVKEFKRKQKEKKSFFSWFVEQIVDNEFITELTNTDFERFIYIFKNIRVLQLETNKTKKGPMQSNKTEDVEVDLTLFHNLKHLIIRSNFTRLLYIKGKFITNDETTEESAFKTINLEGLTVLDSQFLRIERNIFHDFSETLRVLNLISIDEQLLFDIFLEPDDREQKNEFSEKSKDVFKVLEVLNISNVWFKKGEVPPIFSKPAFIDLLVNKLKVFILKNTNLEISIFDAFNDVGKHFVLSHLMVLNLSHNNLHTILRKKDTEEKNCITINLPNLIELNLAFNELESLDSFHGVVCPKLEIINLENNQLNQDVAENLRRITANSSSHLKRINLRSNQLTAWQEIKQLQFFNKLHDLQLSGNMEICRYGNYHRTILSYFRRNISEEFVLDGVKYLKKDIMDILNLSQTGSSTATDTSSQNGSMSDTDGSDADIENDNFVDLRKQIKKSSSSKSLIQEEVKQVKEEKKKKKKEGKNKKSKKKKKRVFNEIPEYSKNAPSKVQSNPEEDAKKVKEEFPELEERSTKVIELLGQLRNDGGTKWLSLLNEMGYLDEKNQQITLTPKQNLTEQIKKTTQNKDKQELEDFMNKLKKNSSQNKAMNSLSDFLLGKIKKKSDPSSSEDMVAATPRAKNHQQDFFASMDLKRISRLGNKQMPVLEVHPVFGIADTPNFEKYGATEVGGLSFIKAKGTKYGSDALIAKSLNLEPRSDFLNVSLVVNQSIFKYGEQEKSDSASDSDKRSRIQKRHRNIKQHYSAKIAELKELEKVENETSLKISDEEIQNINSNRKRNKGVFLRSELEKTAGDAVGSMINKRATINIIRRKDTVKQPEANSTPPEKKFSVPIPETNMQKYLNDDDLLESLLNEKNDDAETKKRKESVLRSRGRTFISPTTTVLATSNVTGERDRSATQFNEPKKAEQAATTNPLNLTPILVPVVVAATKKEATPEKPPVEPKKPEPIEDDDDEDDILKELLAKSGEVDEEIKATPEKPPVVQPTSVSAPIVVKEKTPEPTTPKTPEIETETPEVSSALQNAMATSIIGTQSIVDEENIENQVTVVSAARSDSDFDSFDEQETLLPGVTPEKLKVIAPFNDPGQSSDSDFGTFSGDEETPRSKKSSKPASTPKHHEKVNSMPIINLATDEPKGRSKAKSVFKMFKKKDQDVAQIKNRSSMRIPQEERDFLASTLSDVIEFGPITSSTTFASLKKVEEPQTQPKKDEDSDFDLTDEEEESNTQNVPAKHLDESSFETNTPTKEETPTPQIPLQEETTVSSPIVEDAVTPSIEPITVGSKKVISNIKKVPNNKETPTTPVASSPTTTVPTTRKSFVISSKKKKAVAFSDHKEEFVIEPKSVVSTPVEPSKVESYDDEGYGDELTVTPVITATPTQDISVKTESPNVSTPPISPLPEQNTSPMAVKEEVIVQEPSVTTTEEKPSETVISTPIASVESLIPGLIVPVIIEEPKVQDETPIITETPIVESLPPVAAHTPVYIEEPIIPTEEDKIIEQEVKEPEVIVPPESEIVAETENTPTESTIPEPVVVESTPVISVVDEPVKSEIVSEPEIVTAPTIPEEVIVEIPIVSISTMPQEEPKQEEPIIPEQVIEKLITTELPSIEVVTTPELIPETLKDTQDAEPVIVPQPKEAEKQVFIPVIPVVEVTATKEEPEIFIPETKEIVEPIINTTPQPIHMVPEVQQEQPKPALPSSTVNFSSPNKDIAVMSPALTPSPAIEQDDEDDTERVLKELLALQQQQEMNEDTEYDDEETILPQQPITSAQVKPPTATNGNVKSKTDDSSSEDEDDDMVKSILKEEKSKIDQVEYDDDDDLGSLLTSYAKKRQEEKPTSAPAVETVSPISEPPSTVSVSSATSTQKVIKTRRNAIGSFTGTAIPTSSRKRSTAVVIPTQKKPTRVVKTVDDLLLDDSDDE</sequence>
<dbReference type="RefSeq" id="XP_002679078.1">
    <property type="nucleotide sequence ID" value="XM_002679032.1"/>
</dbReference>
<keyword evidence="2" id="KW-0732">Signal</keyword>
<feature type="compositionally biased region" description="Basic and acidic residues" evidence="4">
    <location>
        <begin position="647"/>
        <end position="657"/>
    </location>
</feature>
<dbReference type="PANTHER" id="PTHR24366">
    <property type="entry name" value="IG(IMMUNOGLOBULIN) AND LRR(LEUCINE RICH REPEAT) DOMAINS"/>
    <property type="match status" value="1"/>
</dbReference>
<accession>D2V9Y6</accession>
<dbReference type="OMA" id="ISNVWFK"/>
<evidence type="ECO:0000256" key="2">
    <source>
        <dbReference type="ARBA" id="ARBA00022729"/>
    </source>
</evidence>
<feature type="region of interest" description="Disordered" evidence="4">
    <location>
        <begin position="1539"/>
        <end position="1558"/>
    </location>
</feature>
<evidence type="ECO:0000256" key="1">
    <source>
        <dbReference type="ARBA" id="ARBA00022614"/>
    </source>
</evidence>
<evidence type="ECO:0000256" key="3">
    <source>
        <dbReference type="ARBA" id="ARBA00022737"/>
    </source>
</evidence>
<feature type="compositionally biased region" description="Basic residues" evidence="4">
    <location>
        <begin position="658"/>
        <end position="676"/>
    </location>
</feature>
<feature type="region of interest" description="Disordered" evidence="4">
    <location>
        <begin position="1486"/>
        <end position="1509"/>
    </location>
</feature>
<feature type="compositionally biased region" description="Polar residues" evidence="4">
    <location>
        <begin position="1951"/>
        <end position="1972"/>
    </location>
</feature>
<feature type="region of interest" description="Disordered" evidence="4">
    <location>
        <begin position="1131"/>
        <end position="1214"/>
    </location>
</feature>
<dbReference type="InterPro" id="IPR032675">
    <property type="entry name" value="LRR_dom_sf"/>
</dbReference>
<feature type="region of interest" description="Disordered" evidence="4">
    <location>
        <begin position="600"/>
        <end position="625"/>
    </location>
</feature>
<dbReference type="GeneID" id="8851387"/>
<dbReference type="InterPro" id="IPR003591">
    <property type="entry name" value="Leu-rich_rpt_typical-subtyp"/>
</dbReference>
<feature type="compositionally biased region" description="Low complexity" evidence="4">
    <location>
        <begin position="1493"/>
        <end position="1509"/>
    </location>
</feature>
<feature type="compositionally biased region" description="Acidic residues" evidence="4">
    <location>
        <begin position="1407"/>
        <end position="1419"/>
    </location>
</feature>
<dbReference type="InParanoid" id="D2V9Y6"/>
<feature type="compositionally biased region" description="Low complexity" evidence="4">
    <location>
        <begin position="75"/>
        <end position="93"/>
    </location>
</feature>
<dbReference type="OrthoDB" id="72369at2759"/>
<dbReference type="KEGG" id="ngr:NAEGRDRAFT_65673"/>
<gene>
    <name evidence="5" type="ORF">NAEGRDRAFT_65673</name>
</gene>
<proteinExistence type="predicted"/>
<dbReference type="EMBL" id="GG738859">
    <property type="protein sequence ID" value="EFC46334.1"/>
    <property type="molecule type" value="Genomic_DNA"/>
</dbReference>
<feature type="compositionally biased region" description="Basic and acidic residues" evidence="4">
    <location>
        <begin position="698"/>
        <end position="707"/>
    </location>
</feature>
<organism evidence="6">
    <name type="scientific">Naegleria gruberi</name>
    <name type="common">Amoeba</name>
    <dbReference type="NCBI Taxonomy" id="5762"/>
    <lineage>
        <taxon>Eukaryota</taxon>
        <taxon>Discoba</taxon>
        <taxon>Heterolobosea</taxon>
        <taxon>Tetramitia</taxon>
        <taxon>Eutetramitia</taxon>
        <taxon>Vahlkampfiidae</taxon>
        <taxon>Naegleria</taxon>
    </lineage>
</organism>
<feature type="compositionally biased region" description="Acidic residues" evidence="4">
    <location>
        <begin position="1938"/>
        <end position="1949"/>
    </location>
</feature>
<feature type="compositionally biased region" description="Acidic residues" evidence="4">
    <location>
        <begin position="1148"/>
        <end position="1157"/>
    </location>
</feature>
<keyword evidence="1" id="KW-0433">Leucine-rich repeat</keyword>
<reference evidence="5 6" key="1">
    <citation type="journal article" date="2010" name="Cell">
        <title>The genome of Naegleria gruberi illuminates early eukaryotic versatility.</title>
        <authorList>
            <person name="Fritz-Laylin L.K."/>
            <person name="Prochnik S.E."/>
            <person name="Ginger M.L."/>
            <person name="Dacks J.B."/>
            <person name="Carpenter M.L."/>
            <person name="Field M.C."/>
            <person name="Kuo A."/>
            <person name="Paredez A."/>
            <person name="Chapman J."/>
            <person name="Pham J."/>
            <person name="Shu S."/>
            <person name="Neupane R."/>
            <person name="Cipriano M."/>
            <person name="Mancuso J."/>
            <person name="Tu H."/>
            <person name="Salamov A."/>
            <person name="Lindquist E."/>
            <person name="Shapiro H."/>
            <person name="Lucas S."/>
            <person name="Grigoriev I.V."/>
            <person name="Cande W.Z."/>
            <person name="Fulton C."/>
            <person name="Rokhsar D.S."/>
            <person name="Dawson S.C."/>
        </authorList>
    </citation>
    <scope>NUCLEOTIDE SEQUENCE [LARGE SCALE GENOMIC DNA]</scope>
    <source>
        <strain evidence="5 6">NEG-M</strain>
    </source>
</reference>
<feature type="region of interest" description="Disordered" evidence="4">
    <location>
        <begin position="917"/>
        <end position="937"/>
    </location>
</feature>
<feature type="compositionally biased region" description="Basic and acidic residues" evidence="4">
    <location>
        <begin position="1131"/>
        <end position="1147"/>
    </location>
</feature>
<dbReference type="PANTHER" id="PTHR24366:SF161">
    <property type="entry name" value="TIR DOMAIN-CONTAINING PROTEIN"/>
    <property type="match status" value="1"/>
</dbReference>
<feature type="compositionally biased region" description="Basic residues" evidence="4">
    <location>
        <begin position="1302"/>
        <end position="1316"/>
    </location>
</feature>
<feature type="compositionally biased region" description="Basic and acidic residues" evidence="4">
    <location>
        <begin position="1987"/>
        <end position="2001"/>
    </location>
</feature>
<feature type="compositionally biased region" description="Polar residues" evidence="4">
    <location>
        <begin position="1888"/>
        <end position="1898"/>
    </location>
</feature>
<feature type="region of interest" description="Disordered" evidence="4">
    <location>
        <begin position="642"/>
        <end position="707"/>
    </location>
</feature>
<evidence type="ECO:0000313" key="5">
    <source>
        <dbReference type="EMBL" id="EFC46334.1"/>
    </source>
</evidence>
<keyword evidence="3" id="KW-0677">Repeat</keyword>
<feature type="compositionally biased region" description="Basic and acidic residues" evidence="4">
    <location>
        <begin position="1393"/>
        <end position="1406"/>
    </location>
</feature>
<evidence type="ECO:0000313" key="6">
    <source>
        <dbReference type="Proteomes" id="UP000006671"/>
    </source>
</evidence>
<dbReference type="Proteomes" id="UP000006671">
    <property type="component" value="Unassembled WGS sequence"/>
</dbReference>
<feature type="region of interest" description="Disordered" evidence="4">
    <location>
        <begin position="1386"/>
        <end position="1464"/>
    </location>
</feature>
<feature type="compositionally biased region" description="Basic and acidic residues" evidence="4">
    <location>
        <begin position="917"/>
        <end position="930"/>
    </location>
</feature>
<feature type="region of interest" description="Disordered" evidence="4">
    <location>
        <begin position="1577"/>
        <end position="1597"/>
    </location>
</feature>
<dbReference type="VEuPathDB" id="AmoebaDB:NAEGRDRAFT_65673"/>
<dbReference type="Gene3D" id="3.80.10.10">
    <property type="entry name" value="Ribonuclease Inhibitor"/>
    <property type="match status" value="2"/>
</dbReference>
<dbReference type="SUPFAM" id="SSF52058">
    <property type="entry name" value="L domain-like"/>
    <property type="match status" value="1"/>
</dbReference>